<name>A0A831RMC8_9GAMM</name>
<reference evidence="1" key="1">
    <citation type="journal article" date="2020" name="mSystems">
        <title>Genome- and Community-Level Interaction Insights into Carbon Utilization and Element Cycling Functions of Hydrothermarchaeota in Hydrothermal Sediment.</title>
        <authorList>
            <person name="Zhou Z."/>
            <person name="Liu Y."/>
            <person name="Xu W."/>
            <person name="Pan J."/>
            <person name="Luo Z.H."/>
            <person name="Li M."/>
        </authorList>
    </citation>
    <scope>NUCLEOTIDE SEQUENCE [LARGE SCALE GENOMIC DNA]</scope>
    <source>
        <strain evidence="1">HyVt-443</strain>
    </source>
</reference>
<dbReference type="NCBIfam" id="TIGR04352">
    <property type="entry name" value="HprK_rel_A"/>
    <property type="match status" value="1"/>
</dbReference>
<dbReference type="SUPFAM" id="SSF53795">
    <property type="entry name" value="PEP carboxykinase-like"/>
    <property type="match status" value="1"/>
</dbReference>
<protein>
    <submittedName>
        <fullName evidence="1">HprK-related kinase A</fullName>
    </submittedName>
</protein>
<dbReference type="GO" id="GO:0016301">
    <property type="term" value="F:kinase activity"/>
    <property type="evidence" value="ECO:0007669"/>
    <property type="project" value="UniProtKB-KW"/>
</dbReference>
<keyword evidence="1" id="KW-0418">Kinase</keyword>
<gene>
    <name evidence="1" type="ORF">ENI96_08950</name>
</gene>
<proteinExistence type="predicted"/>
<dbReference type="InterPro" id="IPR027600">
    <property type="entry name" value="HprK-rel_A"/>
</dbReference>
<dbReference type="InterPro" id="IPR027417">
    <property type="entry name" value="P-loop_NTPase"/>
</dbReference>
<keyword evidence="1" id="KW-0808">Transferase</keyword>
<dbReference type="Proteomes" id="UP000886251">
    <property type="component" value="Unassembled WGS sequence"/>
</dbReference>
<dbReference type="Gene3D" id="3.40.50.300">
    <property type="entry name" value="P-loop containing nucleotide triphosphate hydrolases"/>
    <property type="match status" value="1"/>
</dbReference>
<organism evidence="1">
    <name type="scientific">Sedimenticola thiotaurini</name>
    <dbReference type="NCBI Taxonomy" id="1543721"/>
    <lineage>
        <taxon>Bacteria</taxon>
        <taxon>Pseudomonadati</taxon>
        <taxon>Pseudomonadota</taxon>
        <taxon>Gammaproteobacteria</taxon>
        <taxon>Chromatiales</taxon>
        <taxon>Sedimenticolaceae</taxon>
        <taxon>Sedimenticola</taxon>
    </lineage>
</organism>
<accession>A0A831RMC8</accession>
<sequence length="310" mass="34744">MKLSELTRQALAQALRREGIGLSIGPFSVRLRSRIGYVADSLHRLYADYPLADDHQFHDFHIAVERPRGIRHVISPQALFLVDGEPPFKPLPLNQAYPFFEWGLNWCVAQYAHQFLILHAAVVERDGIAAILPGSPGAGKSTLCASLVARGWRLLSDEMALIPRVTERLVPIPRPVALKNDSIDILKHFAPEQVFGDSFHDTAKGTVAHMKPPAESIRRAGEPAPPRLLIFPRFAKDTEMKLEPLSRGRSFLKAVEYSFNYDFLGADGFRRMDRLISACDCYDFNYPSLEAGLDGLTRLWERTLAAETAP</sequence>
<dbReference type="EMBL" id="DRKP01000100">
    <property type="protein sequence ID" value="HEB96542.1"/>
    <property type="molecule type" value="Genomic_DNA"/>
</dbReference>
<comment type="caution">
    <text evidence="1">The sequence shown here is derived from an EMBL/GenBank/DDBJ whole genome shotgun (WGS) entry which is preliminary data.</text>
</comment>
<evidence type="ECO:0000313" key="1">
    <source>
        <dbReference type="EMBL" id="HEB96542.1"/>
    </source>
</evidence>
<dbReference type="AlphaFoldDB" id="A0A831RMC8"/>